<feature type="compositionally biased region" description="Low complexity" evidence="1">
    <location>
        <begin position="310"/>
        <end position="322"/>
    </location>
</feature>
<feature type="region of interest" description="Disordered" evidence="1">
    <location>
        <begin position="1"/>
        <end position="130"/>
    </location>
</feature>
<proteinExistence type="predicted"/>
<feature type="region of interest" description="Disordered" evidence="1">
    <location>
        <begin position="247"/>
        <end position="342"/>
    </location>
</feature>
<name>A0AA38PMZ0_9AGAR</name>
<sequence>MSSHGYNTRGNQTGRSDLNMPGVPPTNSPYQEGGEDTTVSSTTRVGGVNNSEPKRLGSPLTSIASSDGPSNDLSAPAGPEDDLSAPAGPENETAPAGPEKTASNGPAPVPPIGNLEQGVTSAGITAGGRDNALRDEAPELFDLRLPPPLINTKRNDRIHFDDKMKGPDARNWGNADLEEADIDPDIQAQILRSLQSTRNEQQISTHFEEWKAAEMERIQREVQASMAGRINELEKMIKMANITAEQDDLKRATSVEPKQRTAAEGLTKARATMKKRRESTPNRPSDLIAPKSHIAHIFTKLKERTSRDNGSSPDSSDDSSGGDPDGDDSMNRRKKGRSKMYIKPMKPTEIYDGNANLRSLHRNMRETIAYCDDGNVPQHREVEVASRFLKGKAYTFFERTCGKNPSSWTLGESYEKLYDFVFPIDFRTEQRRRLITLQQKGKRVRDHVGTFQDICNSAGIFDERQMVTLLWDSFDAEIIKGLYRRDLTPETCTMEELTSDAEKVEMIENAGKKNSPSQLSQEPTEKDKSNSGKPKKSNNKWGGQRPPNNENANKGDTQLSQRVNKDTAPKVKNGTEGRGKQLTLEQKN</sequence>
<organism evidence="2 3">
    <name type="scientific">Lentinula detonsa</name>
    <dbReference type="NCBI Taxonomy" id="2804962"/>
    <lineage>
        <taxon>Eukaryota</taxon>
        <taxon>Fungi</taxon>
        <taxon>Dikarya</taxon>
        <taxon>Basidiomycota</taxon>
        <taxon>Agaricomycotina</taxon>
        <taxon>Agaricomycetes</taxon>
        <taxon>Agaricomycetidae</taxon>
        <taxon>Agaricales</taxon>
        <taxon>Marasmiineae</taxon>
        <taxon>Omphalotaceae</taxon>
        <taxon>Lentinula</taxon>
    </lineage>
</organism>
<feature type="compositionally biased region" description="Polar residues" evidence="1">
    <location>
        <begin position="59"/>
        <end position="73"/>
    </location>
</feature>
<feature type="compositionally biased region" description="Low complexity" evidence="1">
    <location>
        <begin position="37"/>
        <end position="48"/>
    </location>
</feature>
<reference evidence="2" key="1">
    <citation type="submission" date="2022-08" db="EMBL/GenBank/DDBJ databases">
        <authorList>
            <consortium name="DOE Joint Genome Institute"/>
            <person name="Min B."/>
            <person name="Riley R."/>
            <person name="Sierra-Patev S."/>
            <person name="Naranjo-Ortiz M."/>
            <person name="Looney B."/>
            <person name="Konkel Z."/>
            <person name="Slot J.C."/>
            <person name="Sakamoto Y."/>
            <person name="Steenwyk J.L."/>
            <person name="Rokas A."/>
            <person name="Carro J."/>
            <person name="Camarero S."/>
            <person name="Ferreira P."/>
            <person name="Molpeceres G."/>
            <person name="Ruiz-Duenas F.J."/>
            <person name="Serrano A."/>
            <person name="Henrissat B."/>
            <person name="Drula E."/>
            <person name="Hughes K.W."/>
            <person name="Mata J.L."/>
            <person name="Ishikawa N.K."/>
            <person name="Vargas-Isla R."/>
            <person name="Ushijima S."/>
            <person name="Smith C.A."/>
            <person name="Ahrendt S."/>
            <person name="Andreopoulos W."/>
            <person name="He G."/>
            <person name="Labutti K."/>
            <person name="Lipzen A."/>
            <person name="Ng V."/>
            <person name="Sandor L."/>
            <person name="Barry K."/>
            <person name="Martinez A.T."/>
            <person name="Xiao Y."/>
            <person name="Gibbons J.G."/>
            <person name="Terashima K."/>
            <person name="Hibbett D.S."/>
            <person name="Grigoriev I.V."/>
        </authorList>
    </citation>
    <scope>NUCLEOTIDE SEQUENCE</scope>
    <source>
        <strain evidence="2">TFB7829</strain>
    </source>
</reference>
<dbReference type="EMBL" id="MU803230">
    <property type="protein sequence ID" value="KAJ3978419.1"/>
    <property type="molecule type" value="Genomic_DNA"/>
</dbReference>
<feature type="region of interest" description="Disordered" evidence="1">
    <location>
        <begin position="509"/>
        <end position="588"/>
    </location>
</feature>
<evidence type="ECO:0000313" key="2">
    <source>
        <dbReference type="EMBL" id="KAJ3978419.1"/>
    </source>
</evidence>
<evidence type="ECO:0008006" key="4">
    <source>
        <dbReference type="Google" id="ProtNLM"/>
    </source>
</evidence>
<feature type="compositionally biased region" description="Basic and acidic residues" evidence="1">
    <location>
        <begin position="563"/>
        <end position="579"/>
    </location>
</feature>
<evidence type="ECO:0000313" key="3">
    <source>
        <dbReference type="Proteomes" id="UP001163850"/>
    </source>
</evidence>
<feature type="compositionally biased region" description="Polar residues" evidence="1">
    <location>
        <begin position="512"/>
        <end position="522"/>
    </location>
</feature>
<feature type="compositionally biased region" description="Polar residues" evidence="1">
    <location>
        <begin position="1"/>
        <end position="16"/>
    </location>
</feature>
<evidence type="ECO:0000256" key="1">
    <source>
        <dbReference type="SAM" id="MobiDB-lite"/>
    </source>
</evidence>
<dbReference type="AlphaFoldDB" id="A0AA38PMZ0"/>
<feature type="non-terminal residue" evidence="2">
    <location>
        <position position="588"/>
    </location>
</feature>
<protein>
    <recommendedName>
        <fullName evidence="4">Retrotransposon gag domain-containing protein</fullName>
    </recommendedName>
</protein>
<feature type="compositionally biased region" description="Polar residues" evidence="1">
    <location>
        <begin position="546"/>
        <end position="562"/>
    </location>
</feature>
<gene>
    <name evidence="2" type="ORF">F5890DRAFT_1560372</name>
</gene>
<comment type="caution">
    <text evidence="2">The sequence shown here is derived from an EMBL/GenBank/DDBJ whole genome shotgun (WGS) entry which is preliminary data.</text>
</comment>
<accession>A0AA38PMZ0</accession>
<dbReference type="Proteomes" id="UP001163850">
    <property type="component" value="Unassembled WGS sequence"/>
</dbReference>
<feature type="compositionally biased region" description="Basic and acidic residues" evidence="1">
    <location>
        <begin position="247"/>
        <end position="261"/>
    </location>
</feature>